<dbReference type="EMBL" id="ML976692">
    <property type="protein sequence ID" value="KAF1971690.1"/>
    <property type="molecule type" value="Genomic_DNA"/>
</dbReference>
<reference evidence="2" key="1">
    <citation type="journal article" date="2020" name="Stud. Mycol.">
        <title>101 Dothideomycetes genomes: a test case for predicting lifestyles and emergence of pathogens.</title>
        <authorList>
            <person name="Haridas S."/>
            <person name="Albert R."/>
            <person name="Binder M."/>
            <person name="Bloem J."/>
            <person name="Labutti K."/>
            <person name="Salamov A."/>
            <person name="Andreopoulos B."/>
            <person name="Baker S."/>
            <person name="Barry K."/>
            <person name="Bills G."/>
            <person name="Bluhm B."/>
            <person name="Cannon C."/>
            <person name="Castanera R."/>
            <person name="Culley D."/>
            <person name="Daum C."/>
            <person name="Ezra D."/>
            <person name="Gonzalez J."/>
            <person name="Henrissat B."/>
            <person name="Kuo A."/>
            <person name="Liang C."/>
            <person name="Lipzen A."/>
            <person name="Lutzoni F."/>
            <person name="Magnuson J."/>
            <person name="Mondo S."/>
            <person name="Nolan M."/>
            <person name="Ohm R."/>
            <person name="Pangilinan J."/>
            <person name="Park H.-J."/>
            <person name="Ramirez L."/>
            <person name="Alfaro M."/>
            <person name="Sun H."/>
            <person name="Tritt A."/>
            <person name="Yoshinaga Y."/>
            <person name="Zwiers L.-H."/>
            <person name="Turgeon B."/>
            <person name="Goodwin S."/>
            <person name="Spatafora J."/>
            <person name="Crous P."/>
            <person name="Grigoriev I."/>
        </authorList>
    </citation>
    <scope>NUCLEOTIDE SEQUENCE</scope>
    <source>
        <strain evidence="2">CBS 107.79</strain>
    </source>
</reference>
<dbReference type="OrthoDB" id="3678410at2759"/>
<feature type="region of interest" description="Disordered" evidence="1">
    <location>
        <begin position="176"/>
        <end position="206"/>
    </location>
</feature>
<accession>A0A6A5V4X7</accession>
<gene>
    <name evidence="2" type="ORF">BU23DRAFT_646233</name>
</gene>
<dbReference type="AlphaFoldDB" id="A0A6A5V4X7"/>
<evidence type="ECO:0000256" key="1">
    <source>
        <dbReference type="SAM" id="MobiDB-lite"/>
    </source>
</evidence>
<organism evidence="2 3">
    <name type="scientific">Bimuria novae-zelandiae CBS 107.79</name>
    <dbReference type="NCBI Taxonomy" id="1447943"/>
    <lineage>
        <taxon>Eukaryota</taxon>
        <taxon>Fungi</taxon>
        <taxon>Dikarya</taxon>
        <taxon>Ascomycota</taxon>
        <taxon>Pezizomycotina</taxon>
        <taxon>Dothideomycetes</taxon>
        <taxon>Pleosporomycetidae</taxon>
        <taxon>Pleosporales</taxon>
        <taxon>Massarineae</taxon>
        <taxon>Didymosphaeriaceae</taxon>
        <taxon>Bimuria</taxon>
    </lineage>
</organism>
<proteinExistence type="predicted"/>
<keyword evidence="3" id="KW-1185">Reference proteome</keyword>
<feature type="region of interest" description="Disordered" evidence="1">
    <location>
        <begin position="275"/>
        <end position="383"/>
    </location>
</feature>
<evidence type="ECO:0000313" key="3">
    <source>
        <dbReference type="Proteomes" id="UP000800036"/>
    </source>
</evidence>
<protein>
    <submittedName>
        <fullName evidence="2">Uncharacterized protein</fullName>
    </submittedName>
</protein>
<feature type="compositionally biased region" description="Basic and acidic residues" evidence="1">
    <location>
        <begin position="176"/>
        <end position="190"/>
    </location>
</feature>
<sequence>MEFLRGALELKYMHSPSAEELELEQRLSQQDFSQQDLSHYPQGESLQDFGARFGYDDVDVDCLTQEIIDGTVDDDMFLLFRDWSCKKLENYDTAKRYIRELGLDQGYDTARIANRRVRQLVEEVEHFRPASPHGKGKSDDHERVLSLVELLRASPDELNEAAAENAENLETQERAFKESLESPQKSEKSLRAVPDSPTPMRSPRILSSLRKTTSRLRVRTKGLKQSSPYTSPMTASAQHESAIFESHITEPLVSPLHAPTASARVNSLPVLKEKPSVSASPFATYPPDTPERPAPLSIRSRTANAALPSGALRSVSTPVRSRFGPPPSLAPTSPLPALPSGVRPPRYHLFPQQTAQRQPQTRTSPARKVSHEQRRAAQLAAEEAREANHAAMSGFDAIAQGAGGYSGRVEADGEGLGAEVGLGEVGGEEEERVVDGGAGGDLGDVEEDEMDEVAEVNRALARMRASGWGRF</sequence>
<name>A0A6A5V4X7_9PLEO</name>
<feature type="compositionally biased region" description="Pro residues" evidence="1">
    <location>
        <begin position="324"/>
        <end position="337"/>
    </location>
</feature>
<feature type="region of interest" description="Disordered" evidence="1">
    <location>
        <begin position="418"/>
        <end position="450"/>
    </location>
</feature>
<feature type="compositionally biased region" description="Low complexity" evidence="1">
    <location>
        <begin position="351"/>
        <end position="363"/>
    </location>
</feature>
<dbReference type="Proteomes" id="UP000800036">
    <property type="component" value="Unassembled WGS sequence"/>
</dbReference>
<evidence type="ECO:0000313" key="2">
    <source>
        <dbReference type="EMBL" id="KAF1971690.1"/>
    </source>
</evidence>